<gene>
    <name evidence="5" type="ORF">FZC74_00060</name>
</gene>
<dbReference type="PANTHER" id="PTHR38445">
    <property type="entry name" value="HTH-TYPE TRANSCRIPTIONAL REPRESSOR YTRA"/>
    <property type="match status" value="1"/>
</dbReference>
<evidence type="ECO:0000256" key="1">
    <source>
        <dbReference type="ARBA" id="ARBA00023015"/>
    </source>
</evidence>
<dbReference type="GO" id="GO:0003677">
    <property type="term" value="F:DNA binding"/>
    <property type="evidence" value="ECO:0007669"/>
    <property type="project" value="UniProtKB-KW"/>
</dbReference>
<dbReference type="AlphaFoldDB" id="A0AA94WQ32"/>
<dbReference type="InterPro" id="IPR036388">
    <property type="entry name" value="WH-like_DNA-bd_sf"/>
</dbReference>
<name>A0AA94WQ32_9BACI</name>
<dbReference type="PANTHER" id="PTHR38445:SF10">
    <property type="entry name" value="GNTR-FAMILY TRANSCRIPTIONAL REGULATOR"/>
    <property type="match status" value="1"/>
</dbReference>
<dbReference type="CDD" id="cd07377">
    <property type="entry name" value="WHTH_GntR"/>
    <property type="match status" value="1"/>
</dbReference>
<evidence type="ECO:0000313" key="5">
    <source>
        <dbReference type="EMBL" id="TYS60734.1"/>
    </source>
</evidence>
<dbReference type="SMART" id="SM00345">
    <property type="entry name" value="HTH_GNTR"/>
    <property type="match status" value="1"/>
</dbReference>
<comment type="caution">
    <text evidence="5">The sequence shown here is derived from an EMBL/GenBank/DDBJ whole genome shotgun (WGS) entry which is preliminary data.</text>
</comment>
<dbReference type="Pfam" id="PF00392">
    <property type="entry name" value="GntR"/>
    <property type="match status" value="1"/>
</dbReference>
<proteinExistence type="predicted"/>
<evidence type="ECO:0000313" key="6">
    <source>
        <dbReference type="Proteomes" id="UP000323393"/>
    </source>
</evidence>
<dbReference type="Proteomes" id="UP000323393">
    <property type="component" value="Unassembled WGS sequence"/>
</dbReference>
<dbReference type="PROSITE" id="PS50949">
    <property type="entry name" value="HTH_GNTR"/>
    <property type="match status" value="1"/>
</dbReference>
<dbReference type="EMBL" id="VTEU01000001">
    <property type="protein sequence ID" value="TYS60734.1"/>
    <property type="molecule type" value="Genomic_DNA"/>
</dbReference>
<accession>A0AA94WQ32</accession>
<dbReference type="RefSeq" id="WP_148964554.1">
    <property type="nucleotide sequence ID" value="NZ_VTEU01000001.1"/>
</dbReference>
<evidence type="ECO:0000259" key="4">
    <source>
        <dbReference type="PROSITE" id="PS50949"/>
    </source>
</evidence>
<sequence>MEINLKSDIPIFQQVAELIESGILEGSMQEGERVPSTNEFAKYYQINPATAAKGINQLVDQEILFKKRGVGMFVAEGAKQIILTKRKAAFLKDYIVPLKKEASKLGITEEELATLISKGEES</sequence>
<dbReference type="SUPFAM" id="SSF46785">
    <property type="entry name" value="Winged helix' DNA-binding domain"/>
    <property type="match status" value="1"/>
</dbReference>
<evidence type="ECO:0000256" key="3">
    <source>
        <dbReference type="ARBA" id="ARBA00023163"/>
    </source>
</evidence>
<feature type="domain" description="HTH gntR-type" evidence="4">
    <location>
        <begin position="9"/>
        <end position="77"/>
    </location>
</feature>
<dbReference type="InterPro" id="IPR000524">
    <property type="entry name" value="Tscrpt_reg_HTH_GntR"/>
</dbReference>
<evidence type="ECO:0000256" key="2">
    <source>
        <dbReference type="ARBA" id="ARBA00023125"/>
    </source>
</evidence>
<keyword evidence="3" id="KW-0804">Transcription</keyword>
<protein>
    <submittedName>
        <fullName evidence="5">GntR family transcriptional regulator</fullName>
    </submittedName>
</protein>
<dbReference type="GO" id="GO:0003700">
    <property type="term" value="F:DNA-binding transcription factor activity"/>
    <property type="evidence" value="ECO:0007669"/>
    <property type="project" value="InterPro"/>
</dbReference>
<reference evidence="5 6" key="1">
    <citation type="submission" date="2019-08" db="EMBL/GenBank/DDBJ databases">
        <title>Bacillus genomes from the desert of Cuatro Cienegas, Coahuila.</title>
        <authorList>
            <person name="Olmedo-Alvarez G."/>
        </authorList>
    </citation>
    <scope>NUCLEOTIDE SEQUENCE [LARGE SCALE GENOMIC DNA]</scope>
    <source>
        <strain evidence="5 6">CH88_3T</strain>
    </source>
</reference>
<organism evidence="5 6">
    <name type="scientific">Sutcliffiella horikoshii</name>
    <dbReference type="NCBI Taxonomy" id="79883"/>
    <lineage>
        <taxon>Bacteria</taxon>
        <taxon>Bacillati</taxon>
        <taxon>Bacillota</taxon>
        <taxon>Bacilli</taxon>
        <taxon>Bacillales</taxon>
        <taxon>Bacillaceae</taxon>
        <taxon>Sutcliffiella</taxon>
    </lineage>
</organism>
<keyword evidence="1" id="KW-0805">Transcription regulation</keyword>
<dbReference type="InterPro" id="IPR036390">
    <property type="entry name" value="WH_DNA-bd_sf"/>
</dbReference>
<keyword evidence="2" id="KW-0238">DNA-binding</keyword>
<dbReference type="Gene3D" id="1.10.10.10">
    <property type="entry name" value="Winged helix-like DNA-binding domain superfamily/Winged helix DNA-binding domain"/>
    <property type="match status" value="1"/>
</dbReference>